<dbReference type="AlphaFoldDB" id="A0ABD0ZTM8"/>
<evidence type="ECO:0000313" key="3">
    <source>
        <dbReference type="Proteomes" id="UP001558713"/>
    </source>
</evidence>
<proteinExistence type="predicted"/>
<dbReference type="Pfam" id="PF09331">
    <property type="entry name" value="DUF1985"/>
    <property type="match status" value="1"/>
</dbReference>
<protein>
    <recommendedName>
        <fullName evidence="1">DUF1985 domain-containing protein</fullName>
    </recommendedName>
</protein>
<evidence type="ECO:0000313" key="2">
    <source>
        <dbReference type="EMBL" id="KAL1193929.1"/>
    </source>
</evidence>
<dbReference type="EMBL" id="JBANAX010000773">
    <property type="protein sequence ID" value="KAL1193929.1"/>
    <property type="molecule type" value="Genomic_DNA"/>
</dbReference>
<accession>A0ABD0ZTM8</accession>
<feature type="domain" description="DUF1985" evidence="1">
    <location>
        <begin position="72"/>
        <end position="179"/>
    </location>
</feature>
<keyword evidence="3" id="KW-1185">Reference proteome</keyword>
<name>A0ABD0ZTM8_CARAN</name>
<sequence>MEEEFPKRYFRFGDKPQVDHINNNCKFSAIKKINKALPTEYKQVKTTSVFANILAIFENGLHFSGTTKNSMMCRQLLTQKKYEFWCVFGGRPLRFSLHEFYAVTGLKYKVDNMSTAENSIKYDNGFWSTLLKDKINISIKDLTDKHLKAAEGWSSEDKLRFVYVGIIASLVVARDEKAHANSKPS</sequence>
<evidence type="ECO:0000259" key="1">
    <source>
        <dbReference type="Pfam" id="PF09331"/>
    </source>
</evidence>
<gene>
    <name evidence="2" type="ORF">V5N11_032049</name>
</gene>
<reference evidence="2 3" key="1">
    <citation type="submission" date="2024-04" db="EMBL/GenBank/DDBJ databases">
        <title>Genome assembly C_amara_ONT_v2.</title>
        <authorList>
            <person name="Yant L."/>
            <person name="Moore C."/>
            <person name="Slenker M."/>
        </authorList>
    </citation>
    <scope>NUCLEOTIDE SEQUENCE [LARGE SCALE GENOMIC DNA]</scope>
    <source>
        <tissue evidence="2">Leaf</tissue>
    </source>
</reference>
<dbReference type="PANTHER" id="PTHR48449">
    <property type="entry name" value="DUF1985 DOMAIN-CONTAINING PROTEIN"/>
    <property type="match status" value="1"/>
</dbReference>
<organism evidence="2 3">
    <name type="scientific">Cardamine amara subsp. amara</name>
    <dbReference type="NCBI Taxonomy" id="228776"/>
    <lineage>
        <taxon>Eukaryota</taxon>
        <taxon>Viridiplantae</taxon>
        <taxon>Streptophyta</taxon>
        <taxon>Embryophyta</taxon>
        <taxon>Tracheophyta</taxon>
        <taxon>Spermatophyta</taxon>
        <taxon>Magnoliopsida</taxon>
        <taxon>eudicotyledons</taxon>
        <taxon>Gunneridae</taxon>
        <taxon>Pentapetalae</taxon>
        <taxon>rosids</taxon>
        <taxon>malvids</taxon>
        <taxon>Brassicales</taxon>
        <taxon>Brassicaceae</taxon>
        <taxon>Cardamineae</taxon>
        <taxon>Cardamine</taxon>
    </lineage>
</organism>
<comment type="caution">
    <text evidence="2">The sequence shown here is derived from an EMBL/GenBank/DDBJ whole genome shotgun (WGS) entry which is preliminary data.</text>
</comment>
<dbReference type="PANTHER" id="PTHR48449:SF1">
    <property type="entry name" value="DUF1985 DOMAIN-CONTAINING PROTEIN"/>
    <property type="match status" value="1"/>
</dbReference>
<dbReference type="InterPro" id="IPR015410">
    <property type="entry name" value="DUF1985"/>
</dbReference>
<dbReference type="Proteomes" id="UP001558713">
    <property type="component" value="Unassembled WGS sequence"/>
</dbReference>